<protein>
    <submittedName>
        <fullName evidence="1">Uncharacterized protein</fullName>
    </submittedName>
</protein>
<proteinExistence type="predicted"/>
<dbReference type="EMBL" id="BARS01035579">
    <property type="protein sequence ID" value="GAG20144.1"/>
    <property type="molecule type" value="Genomic_DNA"/>
</dbReference>
<comment type="caution">
    <text evidence="1">The sequence shown here is derived from an EMBL/GenBank/DDBJ whole genome shotgun (WGS) entry which is preliminary data.</text>
</comment>
<gene>
    <name evidence="1" type="ORF">S01H1_54804</name>
</gene>
<name>X0VP33_9ZZZZ</name>
<accession>X0VP33</accession>
<organism evidence="1">
    <name type="scientific">marine sediment metagenome</name>
    <dbReference type="NCBI Taxonomy" id="412755"/>
    <lineage>
        <taxon>unclassified sequences</taxon>
        <taxon>metagenomes</taxon>
        <taxon>ecological metagenomes</taxon>
    </lineage>
</organism>
<dbReference type="AlphaFoldDB" id="X0VP33"/>
<evidence type="ECO:0000313" key="1">
    <source>
        <dbReference type="EMBL" id="GAG20144.1"/>
    </source>
</evidence>
<reference evidence="1" key="1">
    <citation type="journal article" date="2014" name="Front. Microbiol.">
        <title>High frequency of phylogenetically diverse reductive dehalogenase-homologous genes in deep subseafloor sedimentary metagenomes.</title>
        <authorList>
            <person name="Kawai M."/>
            <person name="Futagami T."/>
            <person name="Toyoda A."/>
            <person name="Takaki Y."/>
            <person name="Nishi S."/>
            <person name="Hori S."/>
            <person name="Arai W."/>
            <person name="Tsubouchi T."/>
            <person name="Morono Y."/>
            <person name="Uchiyama I."/>
            <person name="Ito T."/>
            <person name="Fujiyama A."/>
            <person name="Inagaki F."/>
            <person name="Takami H."/>
        </authorList>
    </citation>
    <scope>NUCLEOTIDE SEQUENCE</scope>
    <source>
        <strain evidence="1">Expedition CK06-06</strain>
    </source>
</reference>
<sequence length="77" mass="9029">MNPFGVYSLKPEVLMEGKEEVLVRMRVSDRDETMCTVYPDMSDMNVLYYTQVESFNMNYDKVDYINDDVISVTPIMI</sequence>